<name>A0A6C0C3C4_9ZZZZ</name>
<dbReference type="Gene3D" id="1.10.510.10">
    <property type="entry name" value="Transferase(Phosphotransferase) domain 1"/>
    <property type="match status" value="1"/>
</dbReference>
<evidence type="ECO:0000259" key="1">
    <source>
        <dbReference type="PROSITE" id="PS50011"/>
    </source>
</evidence>
<organism evidence="2">
    <name type="scientific">viral metagenome</name>
    <dbReference type="NCBI Taxonomy" id="1070528"/>
    <lineage>
        <taxon>unclassified sequences</taxon>
        <taxon>metagenomes</taxon>
        <taxon>organismal metagenomes</taxon>
    </lineage>
</organism>
<dbReference type="InterPro" id="IPR011009">
    <property type="entry name" value="Kinase-like_dom_sf"/>
</dbReference>
<evidence type="ECO:0000313" key="2">
    <source>
        <dbReference type="EMBL" id="QHS98920.1"/>
    </source>
</evidence>
<dbReference type="PROSITE" id="PS50011">
    <property type="entry name" value="PROTEIN_KINASE_DOM"/>
    <property type="match status" value="1"/>
</dbReference>
<dbReference type="GO" id="GO:0005524">
    <property type="term" value="F:ATP binding"/>
    <property type="evidence" value="ECO:0007669"/>
    <property type="project" value="InterPro"/>
</dbReference>
<dbReference type="Pfam" id="PF00069">
    <property type="entry name" value="Pkinase"/>
    <property type="match status" value="1"/>
</dbReference>
<dbReference type="GO" id="GO:0004672">
    <property type="term" value="F:protein kinase activity"/>
    <property type="evidence" value="ECO:0007669"/>
    <property type="project" value="InterPro"/>
</dbReference>
<dbReference type="InterPro" id="IPR008271">
    <property type="entry name" value="Ser/Thr_kinase_AS"/>
</dbReference>
<dbReference type="PROSITE" id="PS00108">
    <property type="entry name" value="PROTEIN_KINASE_ST"/>
    <property type="match status" value="1"/>
</dbReference>
<accession>A0A6C0C3C4</accession>
<proteinExistence type="predicted"/>
<feature type="domain" description="Protein kinase" evidence="1">
    <location>
        <begin position="1"/>
        <end position="334"/>
    </location>
</feature>
<dbReference type="AlphaFoldDB" id="A0A6C0C3C4"/>
<protein>
    <recommendedName>
        <fullName evidence="1">Protein kinase domain-containing protein</fullName>
    </recommendedName>
</protein>
<dbReference type="SUPFAM" id="SSF56112">
    <property type="entry name" value="Protein kinase-like (PK-like)"/>
    <property type="match status" value="1"/>
</dbReference>
<sequence length="386" mass="45543">MIGGELLSEGGYGCIFRPEITCDGTSLEDTEYVSKIQLYDKSAKKEIELGKIIQTIRGFKHRFVPVLSHCFIDVSEIETKDKKDCSILTKNSDNKFILFKILYIEGSTFINFMVKNNNPKNIINNIIHSYNYLLKSIRLLIEKRIVHYDIKGDNILFNDKMKVPSIIDFGLSLNMDKINMNNLSNYFYVFAPEYYIWPLEIHYLSFLVKKKKEPTIVDLEYMINKYISNNVALVNNFSPKFLESYKKLCMKQLLIYNKLKYEKSIKKILSYWDTWDNYSLSVLYLKIIYYLNPGGYITNTFLSFFTEILLINISPNPVKRFNIADTIHSFNKFLIDKDINKKNTFVDMVKLVKNNKEDISIRIERDQKNNKLLTRKLDKYRDGWNI</sequence>
<dbReference type="EMBL" id="MN739329">
    <property type="protein sequence ID" value="QHS98920.1"/>
    <property type="molecule type" value="Genomic_DNA"/>
</dbReference>
<reference evidence="2" key="1">
    <citation type="journal article" date="2020" name="Nature">
        <title>Giant virus diversity and host interactions through global metagenomics.</title>
        <authorList>
            <person name="Schulz F."/>
            <person name="Roux S."/>
            <person name="Paez-Espino D."/>
            <person name="Jungbluth S."/>
            <person name="Walsh D.A."/>
            <person name="Denef V.J."/>
            <person name="McMahon K.D."/>
            <person name="Konstantinidis K.T."/>
            <person name="Eloe-Fadrosh E.A."/>
            <person name="Kyrpides N.C."/>
            <person name="Woyke T."/>
        </authorList>
    </citation>
    <scope>NUCLEOTIDE SEQUENCE</scope>
    <source>
        <strain evidence="2">GVMAG-M-3300020185-18</strain>
    </source>
</reference>
<dbReference type="InterPro" id="IPR000719">
    <property type="entry name" value="Prot_kinase_dom"/>
</dbReference>